<proteinExistence type="predicted"/>
<evidence type="ECO:0000313" key="2">
    <source>
        <dbReference type="Proteomes" id="UP000503003"/>
    </source>
</evidence>
<dbReference type="RefSeq" id="WP_165311036.1">
    <property type="nucleotide sequence ID" value="NZ_CP049331.1"/>
</dbReference>
<reference evidence="1 2" key="1">
    <citation type="submission" date="2020-02" db="EMBL/GenBank/DDBJ databases">
        <title>A complete genome of a marine bacterium Vibrio sp. ZWAL4003 isolated from the mangrove sediment with the ability to degrade polysaccharides.</title>
        <authorList>
            <person name="Wu J."/>
            <person name="Qu W."/>
            <person name="Zeng R."/>
        </authorList>
    </citation>
    <scope>NUCLEOTIDE SEQUENCE [LARGE SCALE GENOMIC DNA]</scope>
    <source>
        <strain evidence="1 2">ZWAL4003</strain>
    </source>
</reference>
<accession>A0A6G7CH88</accession>
<protein>
    <submittedName>
        <fullName evidence="1">Uncharacterized protein</fullName>
    </submittedName>
</protein>
<dbReference type="KEGG" id="vzi:G5S32_05275"/>
<dbReference type="Proteomes" id="UP000503003">
    <property type="component" value="Chromosome 1"/>
</dbReference>
<name>A0A6G7CH88_9VIBR</name>
<dbReference type="AlphaFoldDB" id="A0A6G7CH88"/>
<organism evidence="1 2">
    <name type="scientific">Vibrio ziniensis</name>
    <dbReference type="NCBI Taxonomy" id="2711221"/>
    <lineage>
        <taxon>Bacteria</taxon>
        <taxon>Pseudomonadati</taxon>
        <taxon>Pseudomonadota</taxon>
        <taxon>Gammaproteobacteria</taxon>
        <taxon>Vibrionales</taxon>
        <taxon>Vibrionaceae</taxon>
        <taxon>Vibrio</taxon>
    </lineage>
</organism>
<gene>
    <name evidence="1" type="ORF">G5S32_05275</name>
</gene>
<dbReference type="EMBL" id="CP049331">
    <property type="protein sequence ID" value="QIH41440.1"/>
    <property type="molecule type" value="Genomic_DNA"/>
</dbReference>
<sequence length="221" mass="24565">MGLVTSIERWEMPAAIGMATEGIRAKYNVGAGGGGFGAADFEIGAKLDGAKVLAAVERMSQTASHLADWTMFAYASPLWNSNENKTRLFESVLNDWVVRASEQGIMIQQRTHDKVKALIPIIAGGLALEQLGGAQTTAIEGKVKYTPTFTRAYLIHLLVESDCQDKSELSEGFKKKRIRYYQNHWSDWNQHVEAIRTLLISYDQAARKLFKKELENKNGAV</sequence>
<evidence type="ECO:0000313" key="1">
    <source>
        <dbReference type="EMBL" id="QIH41440.1"/>
    </source>
</evidence>
<keyword evidence="2" id="KW-1185">Reference proteome</keyword>